<sequence>MKKLFKKMLSLVMALAMVVGVFASMSNVFAESITPGKSVYASYQDVNQRIFGTINLKDYVLEDGKVFDDNGRKIYRGTLGGEIEAHDLFEDALETFKRDFEGKTSIGFPAEHIVMYGADKGFPTCNYKIELPSNVVVDKSKIEVSEESGAISKIYVSPNDPENVVTVVIQLGNWNDYAGFFELVEKEINKPGHLIKVEVPFEIDASNANPGDTLATIKSKGDCKLYYNGRWSFLPKYKKPIVDIAAKEILHDVIYK</sequence>
<feature type="chain" id="PRO_5003047815" evidence="1">
    <location>
        <begin position="31"/>
        <end position="256"/>
    </location>
</feature>
<keyword evidence="3" id="KW-1185">Reference proteome</keyword>
<organism evidence="2 3">
    <name type="scientific">Peptostreptococcus anaerobius 653-L</name>
    <dbReference type="NCBI Taxonomy" id="596329"/>
    <lineage>
        <taxon>Bacteria</taxon>
        <taxon>Bacillati</taxon>
        <taxon>Bacillota</taxon>
        <taxon>Clostridia</taxon>
        <taxon>Peptostreptococcales</taxon>
        <taxon>Peptostreptococcaceae</taxon>
        <taxon>Peptostreptococcus</taxon>
    </lineage>
</organism>
<feature type="signal peptide" evidence="1">
    <location>
        <begin position="1"/>
        <end position="30"/>
    </location>
</feature>
<evidence type="ECO:0000313" key="3">
    <source>
        <dbReference type="Proteomes" id="UP000004206"/>
    </source>
</evidence>
<dbReference type="RefSeq" id="WP_002842784.1">
    <property type="nucleotide sequence ID" value="NZ_ADJN01000012.1"/>
</dbReference>
<reference evidence="2 3" key="1">
    <citation type="submission" date="2010-01" db="EMBL/GenBank/DDBJ databases">
        <authorList>
            <person name="Dodson R."/>
            <person name="Madupu R."/>
            <person name="Durkin A.S."/>
            <person name="Torralba M."/>
            <person name="Methe B."/>
            <person name="Sutton G.G."/>
            <person name="Strausberg R.L."/>
            <person name="Nelson K.E."/>
        </authorList>
    </citation>
    <scope>NUCLEOTIDE SEQUENCE [LARGE SCALE GENOMIC DNA]</scope>
    <source>
        <strain evidence="2 3">653-L</strain>
    </source>
</reference>
<keyword evidence="1" id="KW-0732">Signal</keyword>
<dbReference type="GeneID" id="79841975"/>
<dbReference type="AlphaFoldDB" id="D3MPU0"/>
<evidence type="ECO:0000256" key="1">
    <source>
        <dbReference type="SAM" id="SignalP"/>
    </source>
</evidence>
<accession>D3MPU0</accession>
<dbReference type="Proteomes" id="UP000004206">
    <property type="component" value="Unassembled WGS sequence"/>
</dbReference>
<dbReference type="eggNOG" id="ENOG5033SCM">
    <property type="taxonomic scope" value="Bacteria"/>
</dbReference>
<dbReference type="OrthoDB" id="1747478at2"/>
<gene>
    <name evidence="2" type="ORF">HMPREF0631_1428</name>
</gene>
<evidence type="ECO:0000313" key="2">
    <source>
        <dbReference type="EMBL" id="EFD05825.1"/>
    </source>
</evidence>
<proteinExistence type="predicted"/>
<protein>
    <submittedName>
        <fullName evidence="2">Uncharacterized protein</fullName>
    </submittedName>
</protein>
<comment type="caution">
    <text evidence="2">The sequence shown here is derived from an EMBL/GenBank/DDBJ whole genome shotgun (WGS) entry which is preliminary data.</text>
</comment>
<dbReference type="EMBL" id="ADJN01000012">
    <property type="protein sequence ID" value="EFD05825.1"/>
    <property type="molecule type" value="Genomic_DNA"/>
</dbReference>
<name>D3MPU0_9FIRM</name>